<dbReference type="Proteomes" id="UP000038830">
    <property type="component" value="Unassembled WGS sequence"/>
</dbReference>
<proteinExistence type="predicted"/>
<evidence type="ECO:0000256" key="5">
    <source>
        <dbReference type="SAM" id="MobiDB-lite"/>
    </source>
</evidence>
<dbReference type="PROSITE" id="PS51865">
    <property type="entry name" value="PDZ_GRASP"/>
    <property type="match status" value="2"/>
</dbReference>
<dbReference type="InterPro" id="IPR024958">
    <property type="entry name" value="GRASP_PDZ"/>
</dbReference>
<keyword evidence="4" id="KW-0472">Membrane</keyword>
<evidence type="ECO:0000313" key="7">
    <source>
        <dbReference type="EMBL" id="CEP22770.1"/>
    </source>
</evidence>
<dbReference type="Gene3D" id="2.30.42.10">
    <property type="match status" value="2"/>
</dbReference>
<keyword evidence="3" id="KW-0333">Golgi apparatus</keyword>
<dbReference type="PANTHER" id="PTHR12893">
    <property type="entry name" value="GOLGI REASSEMBLY STACKING PROTEIN GRASP"/>
    <property type="match status" value="1"/>
</dbReference>
<dbReference type="AlphaFoldDB" id="A0A0H5C3Z3"/>
<dbReference type="InterPro" id="IPR036034">
    <property type="entry name" value="PDZ_sf"/>
</dbReference>
<dbReference type="InterPro" id="IPR007583">
    <property type="entry name" value="GRASP55_65"/>
</dbReference>
<sequence>MFSFAKNIVRTLEHTAESVISGGPQDDSVISSDAYFQHAKMNKQALRIVNVVTNSEAHSLGFESWFDFIIGINGHEIPTSYDEFGQLKPNYQYLVQEIANCHGRSVTFEVWSAKGGAVKYIELPVEESNDNTMSDVPLDGNKSDLQSREGLYKHFGLQVQWSPLITSTFVYHVLEIHPNSPAQHAGLVEYSDYIIGSQDGLLATGGEDLLGRVIDSKRGQAFILYVYNSDYNVVRPVTITPADNWGGVGLLGCNVGYGLLHRIPSVTAGVEPGSVLFDNQYVGSPAPQVQQISLPSPPPPHQSLKPSTSNDDPAHPFTQQIPHASRKKKTAAGANTDMLDYLKQESDKSRELDHHGKGTSDPNSSLPPPPKK</sequence>
<gene>
    <name evidence="7" type="primary">GRH1</name>
    <name evidence="7" type="ORF">BN1211_3201</name>
</gene>
<dbReference type="FunFam" id="2.30.42.10:FF:000183">
    <property type="entry name" value="Golgi reassembly-stacking protein 2"/>
    <property type="match status" value="1"/>
</dbReference>
<keyword evidence="2" id="KW-0677">Repeat</keyword>
<dbReference type="GO" id="GO:0007030">
    <property type="term" value="P:Golgi organization"/>
    <property type="evidence" value="ECO:0007669"/>
    <property type="project" value="TreeGrafter"/>
</dbReference>
<reference evidence="8" key="1">
    <citation type="journal article" date="2015" name="J. Biotechnol.">
        <title>The structure of the Cyberlindnera jadinii genome and its relation to Candida utilis analyzed by the occurrence of single nucleotide polymorphisms.</title>
        <authorList>
            <person name="Rupp O."/>
            <person name="Brinkrolf K."/>
            <person name="Buerth C."/>
            <person name="Kunigo M."/>
            <person name="Schneider J."/>
            <person name="Jaenicke S."/>
            <person name="Goesmann A."/>
            <person name="Puehler A."/>
            <person name="Jaeger K.-E."/>
            <person name="Ernst J.F."/>
        </authorList>
    </citation>
    <scope>NUCLEOTIDE SEQUENCE [LARGE SCALE GENOMIC DNA]</scope>
    <source>
        <strain evidence="8">ATCC 18201 / CBS 1600 / BCRC 20928 / JCM 3617 / NBRC 0987 / NRRL Y-1542</strain>
    </source>
</reference>
<feature type="domain" description="PDZ GRASP-type" evidence="6">
    <location>
        <begin position="44"/>
        <end position="164"/>
    </location>
</feature>
<feature type="region of interest" description="Disordered" evidence="5">
    <location>
        <begin position="287"/>
        <end position="372"/>
    </location>
</feature>
<feature type="domain" description="PDZ GRASP-type" evidence="6">
    <location>
        <begin position="169"/>
        <end position="260"/>
    </location>
</feature>
<accession>A0A0H5C3Z3</accession>
<evidence type="ECO:0000256" key="4">
    <source>
        <dbReference type="ARBA" id="ARBA00023136"/>
    </source>
</evidence>
<dbReference type="GO" id="GO:0000139">
    <property type="term" value="C:Golgi membrane"/>
    <property type="evidence" value="ECO:0007669"/>
    <property type="project" value="UniProtKB-SubCell"/>
</dbReference>
<dbReference type="EMBL" id="CDQK01000003">
    <property type="protein sequence ID" value="CEP22770.1"/>
    <property type="molecule type" value="Genomic_DNA"/>
</dbReference>
<evidence type="ECO:0000259" key="6">
    <source>
        <dbReference type="PROSITE" id="PS51865"/>
    </source>
</evidence>
<evidence type="ECO:0000256" key="1">
    <source>
        <dbReference type="ARBA" id="ARBA00004394"/>
    </source>
</evidence>
<name>A0A0H5C3Z3_CYBJN</name>
<dbReference type="PANTHER" id="PTHR12893:SF0">
    <property type="entry name" value="GRASP65"/>
    <property type="match status" value="1"/>
</dbReference>
<organism evidence="7 8">
    <name type="scientific">Cyberlindnera jadinii (strain ATCC 18201 / CBS 1600 / BCRC 20928 / JCM 3617 / NBRC 0987 / NRRL Y-1542)</name>
    <name type="common">Torula yeast</name>
    <name type="synonym">Candida utilis</name>
    <dbReference type="NCBI Taxonomy" id="983966"/>
    <lineage>
        <taxon>Eukaryota</taxon>
        <taxon>Fungi</taxon>
        <taxon>Dikarya</taxon>
        <taxon>Ascomycota</taxon>
        <taxon>Saccharomycotina</taxon>
        <taxon>Saccharomycetes</taxon>
        <taxon>Phaffomycetales</taxon>
        <taxon>Phaffomycetaceae</taxon>
        <taxon>Cyberlindnera</taxon>
    </lineage>
</organism>
<protein>
    <submittedName>
        <fullName evidence="7">GRH1 protein</fullName>
    </submittedName>
</protein>
<feature type="compositionally biased region" description="Basic and acidic residues" evidence="5">
    <location>
        <begin position="340"/>
        <end position="358"/>
    </location>
</feature>
<comment type="subcellular location">
    <subcellularLocation>
        <location evidence="1">Golgi apparatus membrane</location>
    </subcellularLocation>
</comment>
<evidence type="ECO:0000256" key="2">
    <source>
        <dbReference type="ARBA" id="ARBA00022737"/>
    </source>
</evidence>
<evidence type="ECO:0000256" key="3">
    <source>
        <dbReference type="ARBA" id="ARBA00023034"/>
    </source>
</evidence>
<evidence type="ECO:0000313" key="8">
    <source>
        <dbReference type="Proteomes" id="UP000038830"/>
    </source>
</evidence>
<dbReference type="Pfam" id="PF04495">
    <property type="entry name" value="GRASP55_65"/>
    <property type="match status" value="1"/>
</dbReference>